<reference evidence="2 3" key="1">
    <citation type="submission" date="2016-07" db="EMBL/GenBank/DDBJ databases">
        <title>High microdiversification within the ubiquitous acI lineage of Actinobacteria.</title>
        <authorList>
            <person name="Neuenschwander S.M."/>
            <person name="Salcher M."/>
            <person name="Ghai R."/>
            <person name="Pernthaler J."/>
        </authorList>
    </citation>
    <scope>NUCLEOTIDE SEQUENCE [LARGE SCALE GENOMIC DNA]</scope>
    <source>
        <strain evidence="2">MMS-21-155</strain>
    </source>
</reference>
<dbReference type="EMBL" id="CP016770">
    <property type="protein sequence ID" value="ASY11683.1"/>
    <property type="molecule type" value="Genomic_DNA"/>
</dbReference>
<keyword evidence="1" id="KW-0812">Transmembrane</keyword>
<dbReference type="AlphaFoldDB" id="A0AAC9YUE5"/>
<dbReference type="Proteomes" id="UP000217216">
    <property type="component" value="Chromosome"/>
</dbReference>
<feature type="transmembrane region" description="Helical" evidence="1">
    <location>
        <begin position="83"/>
        <end position="102"/>
    </location>
</feature>
<feature type="transmembrane region" description="Helical" evidence="1">
    <location>
        <begin position="108"/>
        <end position="126"/>
    </location>
</feature>
<accession>A0AAC9YUE5</accession>
<feature type="transmembrane region" description="Helical" evidence="1">
    <location>
        <begin position="12"/>
        <end position="31"/>
    </location>
</feature>
<keyword evidence="1" id="KW-0472">Membrane</keyword>
<feature type="transmembrane region" description="Helical" evidence="1">
    <location>
        <begin position="51"/>
        <end position="71"/>
    </location>
</feature>
<dbReference type="KEGG" id="plak:A1s21155_01550"/>
<proteinExistence type="predicted"/>
<evidence type="ECO:0000256" key="1">
    <source>
        <dbReference type="SAM" id="Phobius"/>
    </source>
</evidence>
<evidence type="ECO:0000313" key="3">
    <source>
        <dbReference type="Proteomes" id="UP000217216"/>
    </source>
</evidence>
<name>A0AAC9YUE5_9ACTN</name>
<gene>
    <name evidence="2" type="ORF">A1s21155_01550</name>
</gene>
<keyword evidence="1" id="KW-1133">Transmembrane helix</keyword>
<organism evidence="2 3">
    <name type="scientific">Candidatus Planktophila dulcis</name>
    <dbReference type="NCBI Taxonomy" id="1884914"/>
    <lineage>
        <taxon>Bacteria</taxon>
        <taxon>Bacillati</taxon>
        <taxon>Actinomycetota</taxon>
        <taxon>Actinomycetes</taxon>
        <taxon>Candidatus Nanopelagicales</taxon>
        <taxon>Candidatus Nanopelagicaceae</taxon>
        <taxon>Candidatus Planktophila</taxon>
    </lineage>
</organism>
<keyword evidence="3" id="KW-1185">Reference proteome</keyword>
<evidence type="ECO:0000313" key="2">
    <source>
        <dbReference type="EMBL" id="ASY11683.1"/>
    </source>
</evidence>
<sequence length="133" mass="15179">MRQNLSRNPLVFGAVLLSFAWNIFLLVGVILNNGFVHTRAAGGQFTDFPASIRVVYVLQLVLVVYQVWIFKQIFHTEPIRLKWLPRFFVIVGILGILANAASRSSNERWNVIPAAIITWAFWYFGVKKEKSGL</sequence>
<protein>
    <submittedName>
        <fullName evidence="2">Uncharacterized protein</fullName>
    </submittedName>
</protein>